<sequence>MRTHAISDDLWSLIVAVLPAGRRRGRPWNDHRHTLEGIIWRYRTGSPWCDLPEHFGPWQSVAERHLRWSVDGIYARIFAAIASDLDAEDADLGALLSVDSTSVRAHQHAAGARPRAPHRGDLSNYKKYLHEPDDHAIGRSRGGLTTKIHALTDQLCSPVTLALSAGQAGDNPMLWPLLAARRSNSYAPFHLLADKAYSYDSTRAQLRRLKIAHTIPERSDQITRRKAKGRNRGRPPGFSGRIYKHRNTVERSFNRLKHWRAVATCYDKYALTYLSGVTLAAIITYHRVRN</sequence>
<dbReference type="NCBIfam" id="NF033580">
    <property type="entry name" value="transpos_IS5_3"/>
    <property type="match status" value="1"/>
</dbReference>
<evidence type="ECO:0008006" key="6">
    <source>
        <dbReference type="Google" id="ProtNLM"/>
    </source>
</evidence>
<dbReference type="PANTHER" id="PTHR30007">
    <property type="entry name" value="PHP DOMAIN PROTEIN"/>
    <property type="match status" value="1"/>
</dbReference>
<dbReference type="InterPro" id="IPR025161">
    <property type="entry name" value="IS402-like_dom"/>
</dbReference>
<reference evidence="4 5" key="1">
    <citation type="journal article" date="2019" name="Emerg. Microbes Infect.">
        <title>Comprehensive subspecies identification of 175 nontuberculous mycobacteria species based on 7547 genomic profiles.</title>
        <authorList>
            <person name="Matsumoto Y."/>
            <person name="Kinjo T."/>
            <person name="Motooka D."/>
            <person name="Nabeya D."/>
            <person name="Jung N."/>
            <person name="Uechi K."/>
            <person name="Horii T."/>
            <person name="Iida T."/>
            <person name="Fujita J."/>
            <person name="Nakamura S."/>
        </authorList>
    </citation>
    <scope>NUCLEOTIDE SEQUENCE [LARGE SCALE GENOMIC DNA]</scope>
    <source>
        <strain evidence="4 5">JCM 12657</strain>
    </source>
</reference>
<gene>
    <name evidence="4" type="ORF">MSHO_06180</name>
</gene>
<keyword evidence="5" id="KW-1185">Reference proteome</keyword>
<name>A0A7I7L7P2_9MYCO</name>
<proteinExistence type="predicted"/>
<dbReference type="Pfam" id="PF01609">
    <property type="entry name" value="DDE_Tnp_1"/>
    <property type="match status" value="1"/>
</dbReference>
<accession>A0A7I7L7P2</accession>
<dbReference type="GO" id="GO:0003677">
    <property type="term" value="F:DNA binding"/>
    <property type="evidence" value="ECO:0007669"/>
    <property type="project" value="InterPro"/>
</dbReference>
<organism evidence="4 5">
    <name type="scientific">Mycobacterium shottsii</name>
    <dbReference type="NCBI Taxonomy" id="133549"/>
    <lineage>
        <taxon>Bacteria</taxon>
        <taxon>Bacillati</taxon>
        <taxon>Actinomycetota</taxon>
        <taxon>Actinomycetes</taxon>
        <taxon>Mycobacteriales</taxon>
        <taxon>Mycobacteriaceae</taxon>
        <taxon>Mycobacterium</taxon>
        <taxon>Mycobacterium ulcerans group</taxon>
    </lineage>
</organism>
<dbReference type="InterPro" id="IPR002559">
    <property type="entry name" value="Transposase_11"/>
</dbReference>
<feature type="domain" description="Transposase IS4-like" evidence="2">
    <location>
        <begin position="96"/>
        <end position="270"/>
    </location>
</feature>
<protein>
    <recommendedName>
        <fullName evidence="6">IS5 family transposase</fullName>
    </recommendedName>
</protein>
<evidence type="ECO:0000313" key="5">
    <source>
        <dbReference type="Proteomes" id="UP000467164"/>
    </source>
</evidence>
<dbReference type="PANTHER" id="PTHR30007:SF1">
    <property type="entry name" value="BLR1914 PROTEIN"/>
    <property type="match status" value="1"/>
</dbReference>
<dbReference type="GO" id="GO:0006313">
    <property type="term" value="P:DNA transposition"/>
    <property type="evidence" value="ECO:0007669"/>
    <property type="project" value="InterPro"/>
</dbReference>
<dbReference type="Pfam" id="PF13340">
    <property type="entry name" value="DUF4096"/>
    <property type="match status" value="1"/>
</dbReference>
<dbReference type="KEGG" id="msho:MSHO_06180"/>
<evidence type="ECO:0000256" key="1">
    <source>
        <dbReference type="SAM" id="MobiDB-lite"/>
    </source>
</evidence>
<dbReference type="AlphaFoldDB" id="A0A7I7L7P2"/>
<evidence type="ECO:0000313" key="4">
    <source>
        <dbReference type="EMBL" id="BBX55273.1"/>
    </source>
</evidence>
<feature type="region of interest" description="Disordered" evidence="1">
    <location>
        <begin position="220"/>
        <end position="239"/>
    </location>
</feature>
<feature type="domain" description="Insertion element IS402-like" evidence="3">
    <location>
        <begin position="6"/>
        <end position="78"/>
    </location>
</feature>
<evidence type="ECO:0000259" key="2">
    <source>
        <dbReference type="Pfam" id="PF01609"/>
    </source>
</evidence>
<dbReference type="GO" id="GO:0004803">
    <property type="term" value="F:transposase activity"/>
    <property type="evidence" value="ECO:0007669"/>
    <property type="project" value="InterPro"/>
</dbReference>
<evidence type="ECO:0000259" key="3">
    <source>
        <dbReference type="Pfam" id="PF13340"/>
    </source>
</evidence>
<dbReference type="Proteomes" id="UP000467164">
    <property type="component" value="Chromosome"/>
</dbReference>
<dbReference type="EMBL" id="AP022572">
    <property type="protein sequence ID" value="BBX55273.1"/>
    <property type="molecule type" value="Genomic_DNA"/>
</dbReference>
<feature type="compositionally biased region" description="Basic residues" evidence="1">
    <location>
        <begin position="224"/>
        <end position="233"/>
    </location>
</feature>